<accession>C3ZL41</accession>
<dbReference type="PANTHER" id="PTHR45712:SF22">
    <property type="entry name" value="INSULIN-LIKE GROWTH FACTOR-BINDING PROTEIN COMPLEX ACID LABILE SUBUNIT"/>
    <property type="match status" value="1"/>
</dbReference>
<dbReference type="eggNOG" id="KOG0619">
    <property type="taxonomic scope" value="Eukaryota"/>
</dbReference>
<dbReference type="PANTHER" id="PTHR45712">
    <property type="entry name" value="AGAP008170-PA"/>
    <property type="match status" value="1"/>
</dbReference>
<feature type="compositionally biased region" description="Low complexity" evidence="3">
    <location>
        <begin position="306"/>
        <end position="315"/>
    </location>
</feature>
<evidence type="ECO:0000313" key="6">
    <source>
        <dbReference type="EMBL" id="EEN46723.1"/>
    </source>
</evidence>
<reference evidence="6" key="1">
    <citation type="journal article" date="2008" name="Nature">
        <title>The amphioxus genome and the evolution of the chordate karyotype.</title>
        <authorList>
            <consortium name="US DOE Joint Genome Institute (JGI-PGF)"/>
            <person name="Putnam N.H."/>
            <person name="Butts T."/>
            <person name="Ferrier D.E.K."/>
            <person name="Furlong R.F."/>
            <person name="Hellsten U."/>
            <person name="Kawashima T."/>
            <person name="Robinson-Rechavi M."/>
            <person name="Shoguchi E."/>
            <person name="Terry A."/>
            <person name="Yu J.-K."/>
            <person name="Benito-Gutierrez E.L."/>
            <person name="Dubchak I."/>
            <person name="Garcia-Fernandez J."/>
            <person name="Gibson-Brown J.J."/>
            <person name="Grigoriev I.V."/>
            <person name="Horton A.C."/>
            <person name="de Jong P.J."/>
            <person name="Jurka J."/>
            <person name="Kapitonov V.V."/>
            <person name="Kohara Y."/>
            <person name="Kuroki Y."/>
            <person name="Lindquist E."/>
            <person name="Lucas S."/>
            <person name="Osoegawa K."/>
            <person name="Pennacchio L.A."/>
            <person name="Salamov A.A."/>
            <person name="Satou Y."/>
            <person name="Sauka-Spengler T."/>
            <person name="Schmutz J."/>
            <person name="Shin-I T."/>
            <person name="Toyoda A."/>
            <person name="Bronner-Fraser M."/>
            <person name="Fujiyama A."/>
            <person name="Holland L.Z."/>
            <person name="Holland P.W.H."/>
            <person name="Satoh N."/>
            <person name="Rokhsar D.S."/>
        </authorList>
    </citation>
    <scope>NUCLEOTIDE SEQUENCE [LARGE SCALE GENOMIC DNA]</scope>
    <source>
        <strain evidence="6">S238N-H82</strain>
        <tissue evidence="6">Testes</tissue>
    </source>
</reference>
<feature type="signal peptide" evidence="5">
    <location>
        <begin position="1"/>
        <end position="24"/>
    </location>
</feature>
<dbReference type="SMART" id="SM00369">
    <property type="entry name" value="LRR_TYP"/>
    <property type="match status" value="2"/>
</dbReference>
<feature type="compositionally biased region" description="Basic and acidic residues" evidence="3">
    <location>
        <begin position="281"/>
        <end position="293"/>
    </location>
</feature>
<proteinExistence type="predicted"/>
<evidence type="ECO:0000256" key="1">
    <source>
        <dbReference type="ARBA" id="ARBA00022614"/>
    </source>
</evidence>
<keyword evidence="4" id="KW-0812">Transmembrane</keyword>
<dbReference type="SUPFAM" id="SSF52058">
    <property type="entry name" value="L domain-like"/>
    <property type="match status" value="1"/>
</dbReference>
<feature type="transmembrane region" description="Helical" evidence="4">
    <location>
        <begin position="130"/>
        <end position="158"/>
    </location>
</feature>
<evidence type="ECO:0000256" key="5">
    <source>
        <dbReference type="SAM" id="SignalP"/>
    </source>
</evidence>
<dbReference type="InterPro" id="IPR050333">
    <property type="entry name" value="SLRP"/>
</dbReference>
<protein>
    <recommendedName>
        <fullName evidence="7">LRRNT domain-containing protein</fullName>
    </recommendedName>
</protein>
<evidence type="ECO:0000256" key="3">
    <source>
        <dbReference type="SAM" id="MobiDB-lite"/>
    </source>
</evidence>
<keyword evidence="2" id="KW-0677">Repeat</keyword>
<keyword evidence="4" id="KW-1133">Transmembrane helix</keyword>
<gene>
    <name evidence="6" type="ORF">BRAFLDRAFT_89518</name>
</gene>
<feature type="chain" id="PRO_5002936975" description="LRRNT domain-containing protein" evidence="5">
    <location>
        <begin position="25"/>
        <end position="429"/>
    </location>
</feature>
<dbReference type="AlphaFoldDB" id="C3ZL41"/>
<dbReference type="InterPro" id="IPR003591">
    <property type="entry name" value="Leu-rich_rpt_typical-subtyp"/>
</dbReference>
<keyword evidence="1" id="KW-0433">Leucine-rich repeat</keyword>
<organism>
    <name type="scientific">Branchiostoma floridae</name>
    <name type="common">Florida lancelet</name>
    <name type="synonym">Amphioxus</name>
    <dbReference type="NCBI Taxonomy" id="7739"/>
    <lineage>
        <taxon>Eukaryota</taxon>
        <taxon>Metazoa</taxon>
        <taxon>Chordata</taxon>
        <taxon>Cephalochordata</taxon>
        <taxon>Leptocardii</taxon>
        <taxon>Amphioxiformes</taxon>
        <taxon>Branchiostomatidae</taxon>
        <taxon>Branchiostoma</taxon>
    </lineage>
</organism>
<name>C3ZL41_BRAFL</name>
<dbReference type="InterPro" id="IPR032675">
    <property type="entry name" value="LRR_dom_sf"/>
</dbReference>
<evidence type="ECO:0008006" key="7">
    <source>
        <dbReference type="Google" id="ProtNLM"/>
    </source>
</evidence>
<feature type="region of interest" description="Disordered" evidence="3">
    <location>
        <begin position="281"/>
        <end position="315"/>
    </location>
</feature>
<keyword evidence="4" id="KW-0472">Membrane</keyword>
<dbReference type="InParanoid" id="C3ZL41"/>
<keyword evidence="5" id="KW-0732">Signal</keyword>
<dbReference type="Gene3D" id="3.80.10.10">
    <property type="entry name" value="Ribonuclease Inhibitor"/>
    <property type="match status" value="1"/>
</dbReference>
<evidence type="ECO:0000256" key="4">
    <source>
        <dbReference type="SAM" id="Phobius"/>
    </source>
</evidence>
<feature type="compositionally biased region" description="Polar residues" evidence="3">
    <location>
        <begin position="294"/>
        <end position="305"/>
    </location>
</feature>
<dbReference type="InterPro" id="IPR001611">
    <property type="entry name" value="Leu-rich_rpt"/>
</dbReference>
<dbReference type="EMBL" id="GG666640">
    <property type="protein sequence ID" value="EEN46723.1"/>
    <property type="molecule type" value="Genomic_DNA"/>
</dbReference>
<dbReference type="Pfam" id="PF13855">
    <property type="entry name" value="LRR_8"/>
    <property type="match status" value="1"/>
</dbReference>
<evidence type="ECO:0000256" key="2">
    <source>
        <dbReference type="ARBA" id="ARBA00022737"/>
    </source>
</evidence>
<sequence length="429" mass="46668">MGRKLRHLLIFLLIILKEPNTPEAGCIWAPHSRYACSRMGLTSIPQNLPTSIYWLDLGHNKIAMPQSGAFAYLPQLQKLSLFGNHIRIIEPGAFANLTLLQDLDLSYNKITVIQPDKIESNSSTESAPSFPIPVLAGSVSGSIAGIVFIGAIIFTIWFKKRNKGFPPGPASGHNSNISLRSTNTKAVAVNGSQDHQYEDVDNQHDQTGQGQSQANMEALTVGKLSHNVVLAALKPNPLYSGVGTPPQNKHSICGHNQTEQGQSQAITKLNTNIKAAVTSDDDHQYEDVDKQHNQTEQGQSQTINKSNTNTTATAVTSGHDHTYEDINQHNQQQQGNFQAIAKSNKDTTVIETTSGHNHQYENAETQAIAESLDVRNNSYGTGPTASQPNPLYKVGSSESQPISLYQSVGQYPGPLLIVQNECKQISCRG</sequence>